<keyword evidence="3" id="KW-0966">Cell projection</keyword>
<feature type="region of interest" description="Disordered" evidence="5">
    <location>
        <begin position="473"/>
        <end position="507"/>
    </location>
</feature>
<feature type="compositionally biased region" description="Low complexity" evidence="5">
    <location>
        <begin position="388"/>
        <end position="402"/>
    </location>
</feature>
<feature type="compositionally biased region" description="Pro residues" evidence="5">
    <location>
        <begin position="749"/>
        <end position="760"/>
    </location>
</feature>
<dbReference type="InterPro" id="IPR036034">
    <property type="entry name" value="PDZ_sf"/>
</dbReference>
<feature type="region of interest" description="Disordered" evidence="5">
    <location>
        <begin position="1134"/>
        <end position="1164"/>
    </location>
</feature>
<feature type="domain" description="PDZ" evidence="6">
    <location>
        <begin position="201"/>
        <end position="271"/>
    </location>
</feature>
<dbReference type="InterPro" id="IPR051844">
    <property type="entry name" value="USH2_Complex_Protein"/>
</dbReference>
<evidence type="ECO:0000313" key="8">
    <source>
        <dbReference type="Proteomes" id="UP001497623"/>
    </source>
</evidence>
<evidence type="ECO:0000313" key="7">
    <source>
        <dbReference type="EMBL" id="CAL4086976.1"/>
    </source>
</evidence>
<evidence type="ECO:0000256" key="3">
    <source>
        <dbReference type="ARBA" id="ARBA00023273"/>
    </source>
</evidence>
<evidence type="ECO:0000256" key="4">
    <source>
        <dbReference type="SAM" id="Coils"/>
    </source>
</evidence>
<dbReference type="GO" id="GO:0032426">
    <property type="term" value="C:stereocilium tip"/>
    <property type="evidence" value="ECO:0007669"/>
    <property type="project" value="TreeGrafter"/>
</dbReference>
<feature type="coiled-coil region" evidence="4">
    <location>
        <begin position="791"/>
        <end position="818"/>
    </location>
</feature>
<keyword evidence="4" id="KW-0175">Coiled coil</keyword>
<feature type="compositionally biased region" description="Pro residues" evidence="5">
    <location>
        <begin position="724"/>
        <end position="733"/>
    </location>
</feature>
<feature type="compositionally biased region" description="Polar residues" evidence="5">
    <location>
        <begin position="628"/>
        <end position="638"/>
    </location>
</feature>
<protein>
    <recommendedName>
        <fullName evidence="6">PDZ domain-containing protein</fullName>
    </recommendedName>
</protein>
<feature type="domain" description="PDZ" evidence="6">
    <location>
        <begin position="45"/>
        <end position="119"/>
    </location>
</feature>
<dbReference type="Pfam" id="PF00595">
    <property type="entry name" value="PDZ"/>
    <property type="match status" value="2"/>
</dbReference>
<dbReference type="GO" id="GO:0002142">
    <property type="term" value="C:stereocilia ankle link complex"/>
    <property type="evidence" value="ECO:0007669"/>
    <property type="project" value="TreeGrafter"/>
</dbReference>
<reference evidence="7 8" key="1">
    <citation type="submission" date="2024-05" db="EMBL/GenBank/DDBJ databases">
        <authorList>
            <person name="Wallberg A."/>
        </authorList>
    </citation>
    <scope>NUCLEOTIDE SEQUENCE [LARGE SCALE GENOMIC DNA]</scope>
</reference>
<feature type="compositionally biased region" description="Low complexity" evidence="5">
    <location>
        <begin position="653"/>
        <end position="663"/>
    </location>
</feature>
<feature type="compositionally biased region" description="Polar residues" evidence="5">
    <location>
        <begin position="1055"/>
        <end position="1068"/>
    </location>
</feature>
<feature type="region of interest" description="Disordered" evidence="5">
    <location>
        <begin position="149"/>
        <end position="194"/>
    </location>
</feature>
<keyword evidence="8" id="KW-1185">Reference proteome</keyword>
<comment type="subcellular location">
    <subcellularLocation>
        <location evidence="1">Cell projection</location>
    </subcellularLocation>
</comment>
<dbReference type="InterPro" id="IPR001478">
    <property type="entry name" value="PDZ"/>
</dbReference>
<feature type="non-terminal residue" evidence="7">
    <location>
        <position position="1275"/>
    </location>
</feature>
<feature type="compositionally biased region" description="Low complexity" evidence="5">
    <location>
        <begin position="571"/>
        <end position="596"/>
    </location>
</feature>
<feature type="region of interest" description="Disordered" evidence="5">
    <location>
        <begin position="1250"/>
        <end position="1275"/>
    </location>
</feature>
<comment type="caution">
    <text evidence="7">The sequence shown here is derived from an EMBL/GenBank/DDBJ whole genome shotgun (WGS) entry which is preliminary data.</text>
</comment>
<feature type="compositionally biased region" description="Low complexity" evidence="5">
    <location>
        <begin position="678"/>
        <end position="694"/>
    </location>
</feature>
<keyword evidence="2" id="KW-0677">Repeat</keyword>
<feature type="region of interest" description="Disordered" evidence="5">
    <location>
        <begin position="1052"/>
        <end position="1084"/>
    </location>
</feature>
<dbReference type="GO" id="GO:0005929">
    <property type="term" value="C:cilium"/>
    <property type="evidence" value="ECO:0007669"/>
    <property type="project" value="TreeGrafter"/>
</dbReference>
<dbReference type="Proteomes" id="UP001497623">
    <property type="component" value="Unassembled WGS sequence"/>
</dbReference>
<dbReference type="SMART" id="SM00228">
    <property type="entry name" value="PDZ"/>
    <property type="match status" value="2"/>
</dbReference>
<feature type="compositionally biased region" description="Polar residues" evidence="5">
    <location>
        <begin position="306"/>
        <end position="317"/>
    </location>
</feature>
<proteinExistence type="predicted"/>
<dbReference type="Gene3D" id="2.30.42.10">
    <property type="match status" value="2"/>
</dbReference>
<dbReference type="EMBL" id="CAXKWB010007407">
    <property type="protein sequence ID" value="CAL4086976.1"/>
    <property type="molecule type" value="Genomic_DNA"/>
</dbReference>
<feature type="compositionally biased region" description="Polar residues" evidence="5">
    <location>
        <begin position="151"/>
        <end position="194"/>
    </location>
</feature>
<feature type="region of interest" description="Disordered" evidence="5">
    <location>
        <begin position="366"/>
        <end position="402"/>
    </location>
</feature>
<feature type="region of interest" description="Disordered" evidence="5">
    <location>
        <begin position="979"/>
        <end position="999"/>
    </location>
</feature>
<evidence type="ECO:0000259" key="6">
    <source>
        <dbReference type="PROSITE" id="PS50106"/>
    </source>
</evidence>
<sequence length="1275" mass="137313">MMLMELGAGGGGVLMQQEAVGGVTLSHNPSGASTSRDSGGGSIRFVRLLRRRGETYGFSLRGGKEHGTGFFISHVEPGSEAYHNGLRAGDQVLRVNNLCVEQAVHREVAAMVQAKNSVILKVRSTGIIPIKENRGDPLTWMVVDEDEEFSDNGTETYSHSLPSTSMPETDTDSFQQSPTSTATDSFHQSQSSTSTNESHARIFITYNAKTGLGCSICKGPPEKNGIFVQSVRGGGVAKEAGLRPGDQILACNDVSFQHLEFAEAVYVLKSSTHLTLDVLRGAGLDLVAGESSGYNSSASSVAGDQTPPSATSSGSSDISHKELHHRSNSHDSVASRLTAVSRHLTLDRTRGWREIEAEWANAEAEQKRQQLQQSQKNLKTRAQRDAAIRSGSRISGTSRSMSNLLIQEEEDEEEETTAFRDAPYAAMTLQRNKYVGNKSSLRSAVSTSDLRSDHKIALVTSADPHVNNIVITQGPKDEKDAVSRLEQLSSPSTDSRNSTVSSSASQVTVRSSLGDLKFGTHNSIGSLNPQVEVQLRELREEQRRLQLEADRLAEDRRRFEEERRGLQRTQSVPLSPTFSPTTPLLINCSTPPSSLSQPPPSPTPSTASGRHTTRVIIKSAPPPPPPRNNKTSLTSTLTRRGHYHHRPSPPASPSHSNSSSGVGSSCGSGGPPPRRCKSIGSLSASSGESSLWEESSTHPSAHQFSSTLSPNYKAQYSTSFRPSMHPPPPPPKPASSSIITPSPQAAGGVPPPPPPPPQTPPAAATPSLANALLREIVNRGQQQDTSGTLNATDATARAQKLEDKIDSYKKERSNETSIDPKKARHDQLMEEFKLAHKRMFKDPLEGKEQNSTAVNTSQIFSKANLKPVTPKTSQTEQTSPAVSKIINNNDSAKVEQTTPVISKIINNSKIANSPTTATKVVNQVVVNGENKKTENNFNSKIVKSSSVNKTSNEKETIIITSLDKKVTIGSSTTKPALKQNKDITTSSNNNKSVISNGNESMPSVLKLSQQWNERSGGTNISVSSITASTRPGVTSTSSSVLPGSTVVEMNEFRPSVSSQPAKPKTPNTYFEVKPKSSNNSSKPLVSINVYPSAMQRPSPNKMDFLPTSSHNTDIKTNGNVSNISKSLNLQSELTSTLNRSPLRQRLTPQNLPEDQPTSTGTSATNGNILYLYSTSAINDIHYTIPFENSYESSATPSTTLSSKYSCLGSDISSFTIINNVEEGYREGYRDGPPDALAESPPAGILKQALRPTQHKPLHKSISFGDVTTVGDDEQS</sequence>
<accession>A0AAV2QLP1</accession>
<gene>
    <name evidence="7" type="ORF">MNOR_LOCUS13125</name>
</gene>
<feature type="compositionally biased region" description="Low complexity" evidence="5">
    <location>
        <begin position="366"/>
        <end position="377"/>
    </location>
</feature>
<feature type="region of interest" description="Disordered" evidence="5">
    <location>
        <begin position="561"/>
        <end position="764"/>
    </location>
</feature>
<organism evidence="7 8">
    <name type="scientific">Meganyctiphanes norvegica</name>
    <name type="common">Northern krill</name>
    <name type="synonym">Thysanopoda norvegica</name>
    <dbReference type="NCBI Taxonomy" id="48144"/>
    <lineage>
        <taxon>Eukaryota</taxon>
        <taxon>Metazoa</taxon>
        <taxon>Ecdysozoa</taxon>
        <taxon>Arthropoda</taxon>
        <taxon>Crustacea</taxon>
        <taxon>Multicrustacea</taxon>
        <taxon>Malacostraca</taxon>
        <taxon>Eumalacostraca</taxon>
        <taxon>Eucarida</taxon>
        <taxon>Euphausiacea</taxon>
        <taxon>Euphausiidae</taxon>
        <taxon>Meganyctiphanes</taxon>
    </lineage>
</organism>
<dbReference type="AlphaFoldDB" id="A0AAV2QLP1"/>
<feature type="region of interest" description="Disordered" evidence="5">
    <location>
        <begin position="295"/>
        <end position="335"/>
    </location>
</feature>
<feature type="compositionally biased region" description="Polar residues" evidence="5">
    <location>
        <begin position="697"/>
        <end position="718"/>
    </location>
</feature>
<feature type="compositionally biased region" description="Polar residues" evidence="5">
    <location>
        <begin position="982"/>
        <end position="999"/>
    </location>
</feature>
<dbReference type="PANTHER" id="PTHR23116:SF36">
    <property type="entry name" value="HARMONIN"/>
    <property type="match status" value="1"/>
</dbReference>
<evidence type="ECO:0000256" key="5">
    <source>
        <dbReference type="SAM" id="MobiDB-lite"/>
    </source>
</evidence>
<dbReference type="PANTHER" id="PTHR23116">
    <property type="entry name" value="PDZ DOMAIN CONTAINING WHIRLIN AND HARMONIN-RELATED"/>
    <property type="match status" value="1"/>
</dbReference>
<dbReference type="SUPFAM" id="SSF50156">
    <property type="entry name" value="PDZ domain-like"/>
    <property type="match status" value="2"/>
</dbReference>
<evidence type="ECO:0000256" key="2">
    <source>
        <dbReference type="ARBA" id="ARBA00022737"/>
    </source>
</evidence>
<feature type="compositionally biased region" description="Low complexity" evidence="5">
    <location>
        <begin position="489"/>
        <end position="507"/>
    </location>
</feature>
<evidence type="ECO:0000256" key="1">
    <source>
        <dbReference type="ARBA" id="ARBA00004316"/>
    </source>
</evidence>
<name>A0AAV2QLP1_MEGNR</name>
<dbReference type="PROSITE" id="PS50106">
    <property type="entry name" value="PDZ"/>
    <property type="match status" value="2"/>
</dbReference>
<dbReference type="GO" id="GO:0005886">
    <property type="term" value="C:plasma membrane"/>
    <property type="evidence" value="ECO:0007669"/>
    <property type="project" value="TreeGrafter"/>
</dbReference>
<feature type="compositionally biased region" description="Low complexity" evidence="5">
    <location>
        <begin position="734"/>
        <end position="748"/>
    </location>
</feature>